<protein>
    <submittedName>
        <fullName evidence="13">Uncharacterized protein</fullName>
    </submittedName>
</protein>
<comment type="similarity">
    <text evidence="3">Belongs to the YIF1 family.</text>
</comment>
<dbReference type="PANTHER" id="PTHR14083:SF0">
    <property type="entry name" value="YIP1D-INTERACTING FACTOR 1, ISOFORM C"/>
    <property type="match status" value="1"/>
</dbReference>
<dbReference type="GO" id="GO:0006888">
    <property type="term" value="P:endoplasmic reticulum to Golgi vesicle-mediated transport"/>
    <property type="evidence" value="ECO:0007669"/>
    <property type="project" value="InterPro"/>
</dbReference>
<keyword evidence="14" id="KW-1185">Reference proteome</keyword>
<reference evidence="13 14" key="1">
    <citation type="journal article" date="2018" name="Cell">
        <title>The Chara Genome: Secondary Complexity and Implications for Plant Terrestrialization.</title>
        <authorList>
            <person name="Nishiyama T."/>
            <person name="Sakayama H."/>
            <person name="Vries J.D."/>
            <person name="Buschmann H."/>
            <person name="Saint-Marcoux D."/>
            <person name="Ullrich K.K."/>
            <person name="Haas F.B."/>
            <person name="Vanderstraeten L."/>
            <person name="Becker D."/>
            <person name="Lang D."/>
            <person name="Vosolsobe S."/>
            <person name="Rombauts S."/>
            <person name="Wilhelmsson P.K.I."/>
            <person name="Janitza P."/>
            <person name="Kern R."/>
            <person name="Heyl A."/>
            <person name="Rumpler F."/>
            <person name="Villalobos L.I.A.C."/>
            <person name="Clay J.M."/>
            <person name="Skokan R."/>
            <person name="Toyoda A."/>
            <person name="Suzuki Y."/>
            <person name="Kagoshima H."/>
            <person name="Schijlen E."/>
            <person name="Tajeshwar N."/>
            <person name="Catarino B."/>
            <person name="Hetherington A.J."/>
            <person name="Saltykova A."/>
            <person name="Bonnot C."/>
            <person name="Breuninger H."/>
            <person name="Symeonidi A."/>
            <person name="Radhakrishnan G.V."/>
            <person name="Van Nieuwerburgh F."/>
            <person name="Deforce D."/>
            <person name="Chang C."/>
            <person name="Karol K.G."/>
            <person name="Hedrich R."/>
            <person name="Ulvskov P."/>
            <person name="Glockner G."/>
            <person name="Delwiche C.F."/>
            <person name="Petrasek J."/>
            <person name="Van de Peer Y."/>
            <person name="Friml J."/>
            <person name="Beilby M."/>
            <person name="Dolan L."/>
            <person name="Kohara Y."/>
            <person name="Sugano S."/>
            <person name="Fujiyama A."/>
            <person name="Delaux P.-M."/>
            <person name="Quint M."/>
            <person name="TheiBen G."/>
            <person name="Hagemann M."/>
            <person name="Harholt J."/>
            <person name="Dunand C."/>
            <person name="Zachgo S."/>
            <person name="Langdale J."/>
            <person name="Maumus F."/>
            <person name="Straeten D.V.D."/>
            <person name="Gould S.B."/>
            <person name="Rensing S.A."/>
        </authorList>
    </citation>
    <scope>NUCLEOTIDE SEQUENCE [LARGE SCALE GENOMIC DNA]</scope>
    <source>
        <strain evidence="13 14">S276</strain>
    </source>
</reference>
<dbReference type="OMA" id="SGYKFVH"/>
<evidence type="ECO:0000256" key="6">
    <source>
        <dbReference type="ARBA" id="ARBA00022824"/>
    </source>
</evidence>
<feature type="transmembrane region" description="Helical" evidence="12">
    <location>
        <begin position="190"/>
        <end position="210"/>
    </location>
</feature>
<dbReference type="GO" id="GO:0030134">
    <property type="term" value="C:COPII-coated ER to Golgi transport vesicle"/>
    <property type="evidence" value="ECO:0007669"/>
    <property type="project" value="TreeGrafter"/>
</dbReference>
<keyword evidence="10 12" id="KW-0472">Membrane</keyword>
<gene>
    <name evidence="13" type="ORF">CBR_g12765</name>
</gene>
<keyword evidence="6" id="KW-0256">Endoplasmic reticulum</keyword>
<dbReference type="PANTHER" id="PTHR14083">
    <property type="entry name" value="YIP1 INTERACTING FACTOR HOMOLOG YIF1 PROTEIN"/>
    <property type="match status" value="1"/>
</dbReference>
<evidence type="ECO:0000256" key="7">
    <source>
        <dbReference type="ARBA" id="ARBA00022927"/>
    </source>
</evidence>
<comment type="subcellular location">
    <subcellularLocation>
        <location evidence="1">Endoplasmic reticulum membrane</location>
        <topology evidence="1">Multi-pass membrane protein</topology>
    </subcellularLocation>
    <subcellularLocation>
        <location evidence="2">Golgi apparatus membrane</location>
        <topology evidence="2">Multi-pass membrane protein</topology>
    </subcellularLocation>
</comment>
<name>A0A388KSM3_CHABU</name>
<dbReference type="GO" id="GO:0005789">
    <property type="term" value="C:endoplasmic reticulum membrane"/>
    <property type="evidence" value="ECO:0007669"/>
    <property type="project" value="UniProtKB-SubCell"/>
</dbReference>
<feature type="region of interest" description="Disordered" evidence="11">
    <location>
        <begin position="1"/>
        <end position="41"/>
    </location>
</feature>
<sequence>MNPNANTNPMYMGPGGGYDTFRGGPPQPGRSPMGSGGGGGVGMGMPAGNVGGAGSSADALNDVLYGAGAGFVRSGLGAYGEKILGSGRSYVQSNISRYFTGHDVQYYFQVNDQYVRNKLKLLLFPFFHRGHWTRITEHVANGRLVYKPPRYDINAPDLYVPLMGFGTYVVLCGIAAGLDHRFTPEVLGTQFTRGLIAWGVQWVLMRGFLYALGSGEAPMLDLVAYTGYAFVGVSVSILSFVLMSWLYWIVWAWTSLCMGMFVVKTMKRILFAESRHYDRDSSRHHYILLLMAALQFPIAAWLGWLKR</sequence>
<keyword evidence="4" id="KW-0813">Transport</keyword>
<evidence type="ECO:0000313" key="13">
    <source>
        <dbReference type="EMBL" id="GBG73047.1"/>
    </source>
</evidence>
<feature type="transmembrane region" description="Helical" evidence="12">
    <location>
        <begin position="286"/>
        <end position="304"/>
    </location>
</feature>
<dbReference type="AlphaFoldDB" id="A0A388KSM3"/>
<evidence type="ECO:0000256" key="8">
    <source>
        <dbReference type="ARBA" id="ARBA00022989"/>
    </source>
</evidence>
<evidence type="ECO:0000256" key="4">
    <source>
        <dbReference type="ARBA" id="ARBA00022448"/>
    </source>
</evidence>
<dbReference type="GO" id="GO:0005793">
    <property type="term" value="C:endoplasmic reticulum-Golgi intermediate compartment"/>
    <property type="evidence" value="ECO:0007669"/>
    <property type="project" value="TreeGrafter"/>
</dbReference>
<feature type="transmembrane region" description="Helical" evidence="12">
    <location>
        <begin position="158"/>
        <end position="178"/>
    </location>
</feature>
<dbReference type="EMBL" id="BFEA01000176">
    <property type="protein sequence ID" value="GBG73047.1"/>
    <property type="molecule type" value="Genomic_DNA"/>
</dbReference>
<evidence type="ECO:0000256" key="9">
    <source>
        <dbReference type="ARBA" id="ARBA00023034"/>
    </source>
</evidence>
<keyword evidence="7" id="KW-0653">Protein transport</keyword>
<evidence type="ECO:0000256" key="1">
    <source>
        <dbReference type="ARBA" id="ARBA00004477"/>
    </source>
</evidence>
<dbReference type="InterPro" id="IPR005578">
    <property type="entry name" value="Yif1_fam"/>
</dbReference>
<keyword evidence="5 12" id="KW-0812">Transmembrane</keyword>
<evidence type="ECO:0000256" key="12">
    <source>
        <dbReference type="SAM" id="Phobius"/>
    </source>
</evidence>
<comment type="caution">
    <text evidence="13">The sequence shown here is derived from an EMBL/GenBank/DDBJ whole genome shotgun (WGS) entry which is preliminary data.</text>
</comment>
<dbReference type="STRING" id="69332.A0A388KSM3"/>
<feature type="transmembrane region" description="Helical" evidence="12">
    <location>
        <begin position="222"/>
        <end position="242"/>
    </location>
</feature>
<proteinExistence type="inferred from homology"/>
<keyword evidence="9" id="KW-0333">Golgi apparatus</keyword>
<dbReference type="Gramene" id="GBG73047">
    <property type="protein sequence ID" value="GBG73047"/>
    <property type="gene ID" value="CBR_g12765"/>
</dbReference>
<evidence type="ECO:0000256" key="5">
    <source>
        <dbReference type="ARBA" id="ARBA00022692"/>
    </source>
</evidence>
<organism evidence="13 14">
    <name type="scientific">Chara braunii</name>
    <name type="common">Braun's stonewort</name>
    <dbReference type="NCBI Taxonomy" id="69332"/>
    <lineage>
        <taxon>Eukaryota</taxon>
        <taxon>Viridiplantae</taxon>
        <taxon>Streptophyta</taxon>
        <taxon>Charophyceae</taxon>
        <taxon>Charales</taxon>
        <taxon>Characeae</taxon>
        <taxon>Chara</taxon>
    </lineage>
</organism>
<dbReference type="Pfam" id="PF03878">
    <property type="entry name" value="YIF1"/>
    <property type="match status" value="1"/>
</dbReference>
<evidence type="ECO:0000256" key="3">
    <source>
        <dbReference type="ARBA" id="ARBA00009727"/>
    </source>
</evidence>
<dbReference type="GO" id="GO:0015031">
    <property type="term" value="P:protein transport"/>
    <property type="evidence" value="ECO:0007669"/>
    <property type="project" value="UniProtKB-KW"/>
</dbReference>
<evidence type="ECO:0000256" key="11">
    <source>
        <dbReference type="SAM" id="MobiDB-lite"/>
    </source>
</evidence>
<keyword evidence="8 12" id="KW-1133">Transmembrane helix</keyword>
<accession>A0A388KSM3</accession>
<dbReference type="Proteomes" id="UP000265515">
    <property type="component" value="Unassembled WGS sequence"/>
</dbReference>
<evidence type="ECO:0000256" key="10">
    <source>
        <dbReference type="ARBA" id="ARBA00023136"/>
    </source>
</evidence>
<dbReference type="OrthoDB" id="337750at2759"/>
<evidence type="ECO:0000256" key="2">
    <source>
        <dbReference type="ARBA" id="ARBA00004653"/>
    </source>
</evidence>
<dbReference type="GO" id="GO:0000139">
    <property type="term" value="C:Golgi membrane"/>
    <property type="evidence" value="ECO:0007669"/>
    <property type="project" value="UniProtKB-SubCell"/>
</dbReference>
<evidence type="ECO:0000313" key="14">
    <source>
        <dbReference type="Proteomes" id="UP000265515"/>
    </source>
</evidence>